<dbReference type="EMBL" id="UYWX01024519">
    <property type="protein sequence ID" value="VDM36737.1"/>
    <property type="molecule type" value="Genomic_DNA"/>
</dbReference>
<evidence type="ECO:0000259" key="1">
    <source>
        <dbReference type="PROSITE" id="PS50835"/>
    </source>
</evidence>
<dbReference type="InterPro" id="IPR013783">
    <property type="entry name" value="Ig-like_fold"/>
</dbReference>
<dbReference type="InterPro" id="IPR007110">
    <property type="entry name" value="Ig-like_dom"/>
</dbReference>
<evidence type="ECO:0000313" key="2">
    <source>
        <dbReference type="EMBL" id="VDM36737.1"/>
    </source>
</evidence>
<dbReference type="PROSITE" id="PS50835">
    <property type="entry name" value="IG_LIKE"/>
    <property type="match status" value="1"/>
</dbReference>
<reference evidence="2 3" key="1">
    <citation type="submission" date="2018-11" db="EMBL/GenBank/DDBJ databases">
        <authorList>
            <consortium name="Pathogen Informatics"/>
        </authorList>
    </citation>
    <scope>NUCLEOTIDE SEQUENCE [LARGE SCALE GENOMIC DNA]</scope>
</reference>
<gene>
    <name evidence="2" type="ORF">TTAC_LOCUS11499</name>
</gene>
<dbReference type="AlphaFoldDB" id="A0A3P7G918"/>
<protein>
    <recommendedName>
        <fullName evidence="1">Ig-like domain-containing protein</fullName>
    </recommendedName>
</protein>
<dbReference type="Proteomes" id="UP000274429">
    <property type="component" value="Unassembled WGS sequence"/>
</dbReference>
<sequence>MLENARVLRITEVNKEEDEADYRCTAMLGDMTDNITITLKVSRAPRIQDLPGVQRVQGGRQSLTFSCATQNHADKPWYAWWRFQPEGFDKAIDLPPDAPLNPGAFQVSYAADLHQTEHRPLSEGLRRQLPKFVHSRPNSVVHVRIEQLNKRQHQGTLTCKIVNEVGYDERPIRVTFIRTGDFKELDSLAERTEGRIYQEPNGTLVISQVEESDPRKFLCFLTPKESTTATPISVAVNLEIHGMLLTLLQE</sequence>
<organism evidence="2 3">
    <name type="scientific">Hydatigena taeniaeformis</name>
    <name type="common">Feline tapeworm</name>
    <name type="synonym">Taenia taeniaeformis</name>
    <dbReference type="NCBI Taxonomy" id="6205"/>
    <lineage>
        <taxon>Eukaryota</taxon>
        <taxon>Metazoa</taxon>
        <taxon>Spiralia</taxon>
        <taxon>Lophotrochozoa</taxon>
        <taxon>Platyhelminthes</taxon>
        <taxon>Cestoda</taxon>
        <taxon>Eucestoda</taxon>
        <taxon>Cyclophyllidea</taxon>
        <taxon>Taeniidae</taxon>
        <taxon>Hydatigera</taxon>
    </lineage>
</organism>
<dbReference type="InterPro" id="IPR036179">
    <property type="entry name" value="Ig-like_dom_sf"/>
</dbReference>
<keyword evidence="3" id="KW-1185">Reference proteome</keyword>
<dbReference type="Gene3D" id="2.60.40.10">
    <property type="entry name" value="Immunoglobulins"/>
    <property type="match status" value="1"/>
</dbReference>
<proteinExistence type="predicted"/>
<name>A0A3P7G918_HYDTA</name>
<feature type="domain" description="Ig-like" evidence="1">
    <location>
        <begin position="137"/>
        <end position="235"/>
    </location>
</feature>
<dbReference type="SUPFAM" id="SSF48726">
    <property type="entry name" value="Immunoglobulin"/>
    <property type="match status" value="1"/>
</dbReference>
<evidence type="ECO:0000313" key="3">
    <source>
        <dbReference type="Proteomes" id="UP000274429"/>
    </source>
</evidence>
<dbReference type="OrthoDB" id="10001713at2759"/>
<accession>A0A3P7G918</accession>